<feature type="domain" description="Peptidase S8/S53" evidence="6">
    <location>
        <begin position="109"/>
        <end position="390"/>
    </location>
</feature>
<dbReference type="InterPro" id="IPR036852">
    <property type="entry name" value="Peptidase_S8/S53_dom_sf"/>
</dbReference>
<dbReference type="InterPro" id="IPR000209">
    <property type="entry name" value="Peptidase_S8/S53_dom"/>
</dbReference>
<dbReference type="GO" id="GO:0006508">
    <property type="term" value="P:proteolysis"/>
    <property type="evidence" value="ECO:0007669"/>
    <property type="project" value="UniProtKB-KW"/>
</dbReference>
<gene>
    <name evidence="7" type="ORF">D4Z93_12725</name>
</gene>
<dbReference type="AlphaFoldDB" id="A0A386H703"/>
<keyword evidence="3 5" id="KW-0378">Hydrolase</keyword>
<dbReference type="PRINTS" id="PR00723">
    <property type="entry name" value="SUBTILISIN"/>
</dbReference>
<evidence type="ECO:0000256" key="3">
    <source>
        <dbReference type="ARBA" id="ARBA00022801"/>
    </source>
</evidence>
<dbReference type="Pfam" id="PF00082">
    <property type="entry name" value="Peptidase_S8"/>
    <property type="match status" value="1"/>
</dbReference>
<dbReference type="PANTHER" id="PTHR43806:SF11">
    <property type="entry name" value="CEREVISIN-RELATED"/>
    <property type="match status" value="1"/>
</dbReference>
<dbReference type="InterPro" id="IPR022398">
    <property type="entry name" value="Peptidase_S8_His-AS"/>
</dbReference>
<dbReference type="InterPro" id="IPR015500">
    <property type="entry name" value="Peptidase_S8_subtilisin-rel"/>
</dbReference>
<dbReference type="InterPro" id="IPR023827">
    <property type="entry name" value="Peptidase_S8_Asp-AS"/>
</dbReference>
<sequence>MFFSKKKLDQNLRISLINNCYKKYKVIIQCKYMPEGIEKKIKSYHGKIVYSLYIINCIIAILSKDAIEKLIEYPDIVYIGLDNYAILAGSNVTSVNGIFHNNTEIKLNGKNIGIGIIDSGVYPHPDLLNPNNKIKKFIDLINGCTHPYDDNGHGTFITGILCGSGYISHGKYSGIAGGSNIYMVKAFNSLGRGYVSDILNALCLIIKERIDFNIKILCLTFELPYNNYFIMSLFEKIFEIAVKYNIIPIVPSGNNGGYDGSISGIAPLENCLTVGGIDTTGFSPKIYEYSSCGPVKKIIKPDLVAAAVNIYSLNSDVKYISERNGLKIYPPKLKNPYTCYSGTSCAAAYISGVCALLLEKKPDLSFNDIESLIKISCNTINLPKYKQGTGVLDINKLLTN</sequence>
<dbReference type="EMBL" id="CP032416">
    <property type="protein sequence ID" value="AYD41323.1"/>
    <property type="molecule type" value="Genomic_DNA"/>
</dbReference>
<accession>A0A386H703</accession>
<evidence type="ECO:0000256" key="1">
    <source>
        <dbReference type="ARBA" id="ARBA00011073"/>
    </source>
</evidence>
<protein>
    <submittedName>
        <fullName evidence="7">Peptidase</fullName>
    </submittedName>
</protein>
<dbReference type="GO" id="GO:0004252">
    <property type="term" value="F:serine-type endopeptidase activity"/>
    <property type="evidence" value="ECO:0007669"/>
    <property type="project" value="UniProtKB-UniRule"/>
</dbReference>
<keyword evidence="4 5" id="KW-0720">Serine protease</keyword>
<dbReference type="OrthoDB" id="9798386at2"/>
<name>A0A386H703_9CLOT</name>
<proteinExistence type="inferred from homology"/>
<keyword evidence="2 5" id="KW-0645">Protease</keyword>
<evidence type="ECO:0000313" key="7">
    <source>
        <dbReference type="EMBL" id="AYD41323.1"/>
    </source>
</evidence>
<dbReference type="Gene3D" id="3.30.70.80">
    <property type="entry name" value="Peptidase S8 propeptide/proteinase inhibitor I9"/>
    <property type="match status" value="1"/>
</dbReference>
<reference evidence="7 8" key="1">
    <citation type="journal article" date="2019" name="Int. J. Syst. Evol. Microbiol.">
        <title>Clostridium fermenticellae sp. nov., isolated from the mud in a fermentation cellar for the production of the Chinese liquor, baijiu.</title>
        <authorList>
            <person name="Xu P.X."/>
            <person name="Chai L.J."/>
            <person name="Qiu T."/>
            <person name="Zhang X.J."/>
            <person name="Lu Z.M."/>
            <person name="Xiao C."/>
            <person name="Wang S.T."/>
            <person name="Shen C.H."/>
            <person name="Shi J.S."/>
            <person name="Xu Z.H."/>
        </authorList>
    </citation>
    <scope>NUCLEOTIDE SEQUENCE [LARGE SCALE GENOMIC DNA]</scope>
    <source>
        <strain evidence="7 8">JN500901</strain>
    </source>
</reference>
<evidence type="ECO:0000256" key="4">
    <source>
        <dbReference type="ARBA" id="ARBA00022825"/>
    </source>
</evidence>
<dbReference type="InterPro" id="IPR037045">
    <property type="entry name" value="S8pro/Inhibitor_I9_sf"/>
</dbReference>
<dbReference type="PROSITE" id="PS51892">
    <property type="entry name" value="SUBTILASE"/>
    <property type="match status" value="1"/>
</dbReference>
<evidence type="ECO:0000256" key="2">
    <source>
        <dbReference type="ARBA" id="ARBA00022670"/>
    </source>
</evidence>
<evidence type="ECO:0000313" key="8">
    <source>
        <dbReference type="Proteomes" id="UP000266301"/>
    </source>
</evidence>
<organism evidence="7 8">
    <name type="scientific">Clostridium fermenticellae</name>
    <dbReference type="NCBI Taxonomy" id="2068654"/>
    <lineage>
        <taxon>Bacteria</taxon>
        <taxon>Bacillati</taxon>
        <taxon>Bacillota</taxon>
        <taxon>Clostridia</taxon>
        <taxon>Eubacteriales</taxon>
        <taxon>Clostridiaceae</taxon>
        <taxon>Clostridium</taxon>
    </lineage>
</organism>
<dbReference type="PROSITE" id="PS00136">
    <property type="entry name" value="SUBTILASE_ASP"/>
    <property type="match status" value="1"/>
</dbReference>
<dbReference type="PANTHER" id="PTHR43806">
    <property type="entry name" value="PEPTIDASE S8"/>
    <property type="match status" value="1"/>
</dbReference>
<dbReference type="PROSITE" id="PS00137">
    <property type="entry name" value="SUBTILASE_HIS"/>
    <property type="match status" value="1"/>
</dbReference>
<dbReference type="SUPFAM" id="SSF52743">
    <property type="entry name" value="Subtilisin-like"/>
    <property type="match status" value="1"/>
</dbReference>
<dbReference type="KEGG" id="cfer:D4Z93_12725"/>
<keyword evidence="8" id="KW-1185">Reference proteome</keyword>
<evidence type="ECO:0000256" key="5">
    <source>
        <dbReference type="PROSITE-ProRule" id="PRU01240"/>
    </source>
</evidence>
<comment type="similarity">
    <text evidence="1 5">Belongs to the peptidase S8 family.</text>
</comment>
<dbReference type="Proteomes" id="UP000266301">
    <property type="component" value="Chromosome"/>
</dbReference>
<feature type="active site" description="Charge relay system" evidence="5">
    <location>
        <position position="118"/>
    </location>
</feature>
<evidence type="ECO:0000259" key="6">
    <source>
        <dbReference type="Pfam" id="PF00082"/>
    </source>
</evidence>
<dbReference type="RefSeq" id="WP_119974055.1">
    <property type="nucleotide sequence ID" value="NZ_CP032416.1"/>
</dbReference>
<dbReference type="InterPro" id="IPR050131">
    <property type="entry name" value="Peptidase_S8_subtilisin-like"/>
</dbReference>
<feature type="active site" description="Charge relay system" evidence="5">
    <location>
        <position position="153"/>
    </location>
</feature>
<feature type="active site" description="Charge relay system" evidence="5">
    <location>
        <position position="344"/>
    </location>
</feature>
<dbReference type="Gene3D" id="3.40.50.200">
    <property type="entry name" value="Peptidase S8/S53 domain"/>
    <property type="match status" value="1"/>
</dbReference>